<proteinExistence type="predicted"/>
<accession>A0A5B7FWD8</accession>
<reference evidence="2 3" key="1">
    <citation type="submission" date="2019-05" db="EMBL/GenBank/DDBJ databases">
        <title>Another draft genome of Portunus trituberculatus and its Hox gene families provides insights of decapod evolution.</title>
        <authorList>
            <person name="Jeong J.-H."/>
            <person name="Song I."/>
            <person name="Kim S."/>
            <person name="Choi T."/>
            <person name="Kim D."/>
            <person name="Ryu S."/>
            <person name="Kim W."/>
        </authorList>
    </citation>
    <scope>NUCLEOTIDE SEQUENCE [LARGE SCALE GENOMIC DNA]</scope>
    <source>
        <tissue evidence="2">Muscle</tissue>
    </source>
</reference>
<evidence type="ECO:0000313" key="3">
    <source>
        <dbReference type="Proteomes" id="UP000324222"/>
    </source>
</evidence>
<sequence length="79" mass="8951">MLKNGKYITNTDPTSSRGARRQARPAAVSTLAPGQPFLALRHSQAPSCRFFRKDTLADENFWFHRTSKNDLKEKSRGSK</sequence>
<feature type="compositionally biased region" description="Polar residues" evidence="1">
    <location>
        <begin position="7"/>
        <end position="17"/>
    </location>
</feature>
<dbReference type="EMBL" id="VSRR010009160">
    <property type="protein sequence ID" value="MPC49886.1"/>
    <property type="molecule type" value="Genomic_DNA"/>
</dbReference>
<evidence type="ECO:0000256" key="1">
    <source>
        <dbReference type="SAM" id="MobiDB-lite"/>
    </source>
</evidence>
<protein>
    <submittedName>
        <fullName evidence="2">Uncharacterized protein</fullName>
    </submittedName>
</protein>
<keyword evidence="3" id="KW-1185">Reference proteome</keyword>
<feature type="region of interest" description="Disordered" evidence="1">
    <location>
        <begin position="1"/>
        <end position="26"/>
    </location>
</feature>
<comment type="caution">
    <text evidence="2">The sequence shown here is derived from an EMBL/GenBank/DDBJ whole genome shotgun (WGS) entry which is preliminary data.</text>
</comment>
<dbReference type="AlphaFoldDB" id="A0A5B7FWD8"/>
<name>A0A5B7FWD8_PORTR</name>
<gene>
    <name evidence="2" type="ORF">E2C01_043701</name>
</gene>
<evidence type="ECO:0000313" key="2">
    <source>
        <dbReference type="EMBL" id="MPC49886.1"/>
    </source>
</evidence>
<organism evidence="2 3">
    <name type="scientific">Portunus trituberculatus</name>
    <name type="common">Swimming crab</name>
    <name type="synonym">Neptunus trituberculatus</name>
    <dbReference type="NCBI Taxonomy" id="210409"/>
    <lineage>
        <taxon>Eukaryota</taxon>
        <taxon>Metazoa</taxon>
        <taxon>Ecdysozoa</taxon>
        <taxon>Arthropoda</taxon>
        <taxon>Crustacea</taxon>
        <taxon>Multicrustacea</taxon>
        <taxon>Malacostraca</taxon>
        <taxon>Eumalacostraca</taxon>
        <taxon>Eucarida</taxon>
        <taxon>Decapoda</taxon>
        <taxon>Pleocyemata</taxon>
        <taxon>Brachyura</taxon>
        <taxon>Eubrachyura</taxon>
        <taxon>Portunoidea</taxon>
        <taxon>Portunidae</taxon>
        <taxon>Portuninae</taxon>
        <taxon>Portunus</taxon>
    </lineage>
</organism>
<dbReference type="Proteomes" id="UP000324222">
    <property type="component" value="Unassembled WGS sequence"/>
</dbReference>